<keyword evidence="1" id="KW-1133">Transmembrane helix</keyword>
<evidence type="ECO:0000313" key="3">
    <source>
        <dbReference type="Proteomes" id="UP001623591"/>
    </source>
</evidence>
<dbReference type="EMBL" id="JBJHZZ010000015">
    <property type="protein sequence ID" value="MFL0248331.1"/>
    <property type="molecule type" value="Genomic_DNA"/>
</dbReference>
<accession>A0ABW8T6Y9</accession>
<keyword evidence="3" id="KW-1185">Reference proteome</keyword>
<feature type="transmembrane region" description="Helical" evidence="1">
    <location>
        <begin position="15"/>
        <end position="36"/>
    </location>
</feature>
<evidence type="ECO:0000256" key="1">
    <source>
        <dbReference type="SAM" id="Phobius"/>
    </source>
</evidence>
<evidence type="ECO:0000313" key="2">
    <source>
        <dbReference type="EMBL" id="MFL0248331.1"/>
    </source>
</evidence>
<organism evidence="2 3">
    <name type="scientific">Candidatus Clostridium stratigraminis</name>
    <dbReference type="NCBI Taxonomy" id="3381661"/>
    <lineage>
        <taxon>Bacteria</taxon>
        <taxon>Bacillati</taxon>
        <taxon>Bacillota</taxon>
        <taxon>Clostridia</taxon>
        <taxon>Eubacteriales</taxon>
        <taxon>Clostridiaceae</taxon>
        <taxon>Clostridium</taxon>
    </lineage>
</organism>
<keyword evidence="1" id="KW-0812">Transmembrane</keyword>
<proteinExistence type="predicted"/>
<dbReference type="Proteomes" id="UP001623591">
    <property type="component" value="Unassembled WGS sequence"/>
</dbReference>
<comment type="caution">
    <text evidence="2">The sequence shown here is derived from an EMBL/GenBank/DDBJ whole genome shotgun (WGS) entry which is preliminary data.</text>
</comment>
<protein>
    <submittedName>
        <fullName evidence="2">Uncharacterized protein</fullName>
    </submittedName>
</protein>
<keyword evidence="1" id="KW-0472">Membrane</keyword>
<reference evidence="2 3" key="1">
    <citation type="submission" date="2024-11" db="EMBL/GenBank/DDBJ databases">
        <authorList>
            <person name="Heng Y.C."/>
            <person name="Lim A.C.H."/>
            <person name="Lee J.K.Y."/>
            <person name="Kittelmann S."/>
        </authorList>
    </citation>
    <scope>NUCLEOTIDE SEQUENCE [LARGE SCALE GENOMIC DNA]</scope>
    <source>
        <strain evidence="2 3">WILCCON 0185</strain>
    </source>
</reference>
<gene>
    <name evidence="2" type="ORF">ACJDUG_15340</name>
</gene>
<sequence length="86" mass="9713">MRVYVKLSSGRSFKVPAPIGFVKAMLGLGSLGVNIAKRYIPEDQKQYVECIDFKELRKGLNVLKEYKGLRLVEVKAQDGTEVRIII</sequence>
<name>A0ABW8T6Y9_9CLOT</name>